<keyword evidence="3" id="KW-1185">Reference proteome</keyword>
<evidence type="ECO:0000313" key="3">
    <source>
        <dbReference type="Proteomes" id="UP000717328"/>
    </source>
</evidence>
<name>A0A9P7GWE9_9AGAR</name>
<comment type="caution">
    <text evidence="2">The sequence shown here is derived from an EMBL/GenBank/DDBJ whole genome shotgun (WGS) entry which is preliminary data.</text>
</comment>
<evidence type="ECO:0000313" key="2">
    <source>
        <dbReference type="EMBL" id="KAG5654640.1"/>
    </source>
</evidence>
<dbReference type="EMBL" id="JABCKI010000003">
    <property type="protein sequence ID" value="KAG5654640.1"/>
    <property type="molecule type" value="Genomic_DNA"/>
</dbReference>
<reference evidence="2" key="1">
    <citation type="submission" date="2021-02" db="EMBL/GenBank/DDBJ databases">
        <authorList>
            <person name="Nieuwenhuis M."/>
            <person name="Van De Peppel L.J.J."/>
        </authorList>
    </citation>
    <scope>NUCLEOTIDE SEQUENCE</scope>
    <source>
        <strain evidence="2">D49</strain>
    </source>
</reference>
<accession>A0A9P7GWE9</accession>
<protein>
    <submittedName>
        <fullName evidence="2">Uncharacterized protein</fullName>
    </submittedName>
</protein>
<organism evidence="2 3">
    <name type="scientific">Sphagnurus paluster</name>
    <dbReference type="NCBI Taxonomy" id="117069"/>
    <lineage>
        <taxon>Eukaryota</taxon>
        <taxon>Fungi</taxon>
        <taxon>Dikarya</taxon>
        <taxon>Basidiomycota</taxon>
        <taxon>Agaricomycotina</taxon>
        <taxon>Agaricomycetes</taxon>
        <taxon>Agaricomycetidae</taxon>
        <taxon>Agaricales</taxon>
        <taxon>Tricholomatineae</taxon>
        <taxon>Lyophyllaceae</taxon>
        <taxon>Sphagnurus</taxon>
    </lineage>
</organism>
<sequence length="252" mass="27506">MSATFANSYDPKSASEQPVALPSAPPLFLSEFEVLQPPLSRRGTGPGIILILPPPEDLNLRTEGVKPLDPEPVQKWAEEGFAVAGVTPKSPDWSFQQSLESCIDSLVGLEQLDISEKFAIIVYDPKLVTSIISSVAKDPRIAGLVFYGSSPSLDDFHIPTMAHLTVGSTSGTSTPSFTTHVYPSPSPYFVLPQVVEYDPGSSSLSHSRTLVFLRKWLGGPTFDLEAIWEEHTYFEFEDRSVAKTMGTMVVCL</sequence>
<reference evidence="2" key="2">
    <citation type="submission" date="2021-10" db="EMBL/GenBank/DDBJ databases">
        <title>Phylogenomics reveals ancestral predisposition of the termite-cultivated fungus Termitomyces towards a domesticated lifestyle.</title>
        <authorList>
            <person name="Auxier B."/>
            <person name="Grum-Grzhimaylo A."/>
            <person name="Cardenas M.E."/>
            <person name="Lodge J.D."/>
            <person name="Laessoe T."/>
            <person name="Pedersen O."/>
            <person name="Smith M.E."/>
            <person name="Kuyper T.W."/>
            <person name="Franco-Molano E.A."/>
            <person name="Baroni T.J."/>
            <person name="Aanen D.K."/>
        </authorList>
    </citation>
    <scope>NUCLEOTIDE SEQUENCE</scope>
    <source>
        <strain evidence="2">D49</strain>
    </source>
</reference>
<feature type="region of interest" description="Disordered" evidence="1">
    <location>
        <begin position="1"/>
        <end position="21"/>
    </location>
</feature>
<dbReference type="OrthoDB" id="5440at2759"/>
<evidence type="ECO:0000256" key="1">
    <source>
        <dbReference type="SAM" id="MobiDB-lite"/>
    </source>
</evidence>
<gene>
    <name evidence="2" type="ORF">H0H81_009888</name>
</gene>
<dbReference type="Proteomes" id="UP000717328">
    <property type="component" value="Unassembled WGS sequence"/>
</dbReference>
<dbReference type="AlphaFoldDB" id="A0A9P7GWE9"/>
<proteinExistence type="predicted"/>